<keyword evidence="2" id="KW-1185">Reference proteome</keyword>
<dbReference type="PANTHER" id="PTHR34043:SF3">
    <property type="entry name" value="ALPHA_BETA-HYDROLASES SUPERFAMILY PROTEIN"/>
    <property type="match status" value="1"/>
</dbReference>
<evidence type="ECO:0000313" key="2">
    <source>
        <dbReference type="Proteomes" id="UP001291623"/>
    </source>
</evidence>
<organism evidence="1 2">
    <name type="scientific">Anisodus tanguticus</name>
    <dbReference type="NCBI Taxonomy" id="243964"/>
    <lineage>
        <taxon>Eukaryota</taxon>
        <taxon>Viridiplantae</taxon>
        <taxon>Streptophyta</taxon>
        <taxon>Embryophyta</taxon>
        <taxon>Tracheophyta</taxon>
        <taxon>Spermatophyta</taxon>
        <taxon>Magnoliopsida</taxon>
        <taxon>eudicotyledons</taxon>
        <taxon>Gunneridae</taxon>
        <taxon>Pentapetalae</taxon>
        <taxon>asterids</taxon>
        <taxon>lamiids</taxon>
        <taxon>Solanales</taxon>
        <taxon>Solanaceae</taxon>
        <taxon>Solanoideae</taxon>
        <taxon>Hyoscyameae</taxon>
        <taxon>Anisodus</taxon>
    </lineage>
</organism>
<dbReference type="PANTHER" id="PTHR34043">
    <property type="entry name" value="ALPHA/BETA-HYDROLASES SUPERFAMILY PROTEIN"/>
    <property type="match status" value="1"/>
</dbReference>
<gene>
    <name evidence="1" type="ORF">RND71_002389</name>
</gene>
<name>A0AAE1VT08_9SOLA</name>
<dbReference type="Proteomes" id="UP001291623">
    <property type="component" value="Unassembled WGS sequence"/>
</dbReference>
<protein>
    <submittedName>
        <fullName evidence="1">Uncharacterized protein</fullName>
    </submittedName>
</protein>
<comment type="caution">
    <text evidence="1">The sequence shown here is derived from an EMBL/GenBank/DDBJ whole genome shotgun (WGS) entry which is preliminary data.</text>
</comment>
<dbReference type="AlphaFoldDB" id="A0AAE1VT08"/>
<evidence type="ECO:0000313" key="1">
    <source>
        <dbReference type="EMBL" id="KAK4380527.1"/>
    </source>
</evidence>
<reference evidence="1" key="1">
    <citation type="submission" date="2023-12" db="EMBL/GenBank/DDBJ databases">
        <title>Genome assembly of Anisodus tanguticus.</title>
        <authorList>
            <person name="Wang Y.-J."/>
        </authorList>
    </citation>
    <scope>NUCLEOTIDE SEQUENCE</scope>
    <source>
        <strain evidence="1">KB-2021</strain>
        <tissue evidence="1">Leaf</tissue>
    </source>
</reference>
<sequence length="81" mass="9555">MTQPRFPVEHPSRFVIKDSDCQPLQPGIWYYKIAEGDHVLFVVNRERAGVQFDLIYDSIFERCRKHVLRKTTTLPNQVPPE</sequence>
<dbReference type="EMBL" id="JAVYJV010000001">
    <property type="protein sequence ID" value="KAK4380527.1"/>
    <property type="molecule type" value="Genomic_DNA"/>
</dbReference>
<proteinExistence type="predicted"/>
<accession>A0AAE1VT08</accession>